<dbReference type="Proteomes" id="UP000567179">
    <property type="component" value="Unassembled WGS sequence"/>
</dbReference>
<dbReference type="InterPro" id="IPR032675">
    <property type="entry name" value="LRR_dom_sf"/>
</dbReference>
<dbReference type="EMBL" id="JAACJJ010000044">
    <property type="protein sequence ID" value="KAF5314337.1"/>
    <property type="molecule type" value="Genomic_DNA"/>
</dbReference>
<gene>
    <name evidence="1" type="ORF">D9619_011908</name>
</gene>
<dbReference type="SUPFAM" id="SSF52047">
    <property type="entry name" value="RNI-like"/>
    <property type="match status" value="1"/>
</dbReference>
<evidence type="ECO:0008006" key="3">
    <source>
        <dbReference type="Google" id="ProtNLM"/>
    </source>
</evidence>
<reference evidence="1 2" key="1">
    <citation type="journal article" date="2020" name="ISME J.">
        <title>Uncovering the hidden diversity of litter-decomposition mechanisms in mushroom-forming fungi.</title>
        <authorList>
            <person name="Floudas D."/>
            <person name="Bentzer J."/>
            <person name="Ahren D."/>
            <person name="Johansson T."/>
            <person name="Persson P."/>
            <person name="Tunlid A."/>
        </authorList>
    </citation>
    <scope>NUCLEOTIDE SEQUENCE [LARGE SCALE GENOMIC DNA]</scope>
    <source>
        <strain evidence="1 2">CBS 101986</strain>
    </source>
</reference>
<accession>A0A8H5EVY4</accession>
<keyword evidence="2" id="KW-1185">Reference proteome</keyword>
<dbReference type="AlphaFoldDB" id="A0A8H5EVY4"/>
<evidence type="ECO:0000313" key="1">
    <source>
        <dbReference type="EMBL" id="KAF5314337.1"/>
    </source>
</evidence>
<sequence>MTDQLSSYILDSSTVNYTTRVVLESLRDENNATKRRRATSAIAFFTSILDPAIAAEKAQLKLCLHYRAALDDAQTAKAILDANPVNSEIPLASTTTGRKQILESELTPAHRVFSLPELLDVIFSHIPTLSKSGRGTLRAAALTSLSLHHAAQLHLWRRPRDLNTVKQQVEFAFGGVIGEKLGVHVRQLRIRVIKGAWNVRLVTKIVELCPSIVEFTLYWGDTEDGSEEVTSDSVHWLSAILGLLPNLKHLTLAQFSWADVQTALIFPEDAHLPFSRLETLEIRGFGWYFDVIARGLGSSLTSLDIGSHISSYESAHVVAIARRLTALTSLRIYGYPELHQLRLFAETAPGLEIIEVMIFDDRDDSYVAEIYSIIAGLPAIKEALVGHLIPARLAQIIQLARSTAPLEVLAFSVQEDEEESAVNAALLELVMSKRHTLKSINEWLGFKICADSRFIDALAACPQLERIGITFDAEKIEISNADVEKLLTQCPHLRFTNELKVLVGEHPLCEARYKEYEKYQAAVIEELAEDILAN</sequence>
<proteinExistence type="predicted"/>
<dbReference type="Gene3D" id="3.80.10.10">
    <property type="entry name" value="Ribonuclease Inhibitor"/>
    <property type="match status" value="1"/>
</dbReference>
<evidence type="ECO:0000313" key="2">
    <source>
        <dbReference type="Proteomes" id="UP000567179"/>
    </source>
</evidence>
<protein>
    <recommendedName>
        <fullName evidence="3">F-box domain-containing protein</fullName>
    </recommendedName>
</protein>
<dbReference type="OrthoDB" id="2912453at2759"/>
<name>A0A8H5EVY4_9AGAR</name>
<comment type="caution">
    <text evidence="1">The sequence shown here is derived from an EMBL/GenBank/DDBJ whole genome shotgun (WGS) entry which is preliminary data.</text>
</comment>
<organism evidence="1 2">
    <name type="scientific">Psilocybe cf. subviscida</name>
    <dbReference type="NCBI Taxonomy" id="2480587"/>
    <lineage>
        <taxon>Eukaryota</taxon>
        <taxon>Fungi</taxon>
        <taxon>Dikarya</taxon>
        <taxon>Basidiomycota</taxon>
        <taxon>Agaricomycotina</taxon>
        <taxon>Agaricomycetes</taxon>
        <taxon>Agaricomycetidae</taxon>
        <taxon>Agaricales</taxon>
        <taxon>Agaricineae</taxon>
        <taxon>Strophariaceae</taxon>
        <taxon>Psilocybe</taxon>
    </lineage>
</organism>